<feature type="domain" description="C2H2-type" evidence="4">
    <location>
        <begin position="153"/>
        <end position="181"/>
    </location>
</feature>
<evidence type="ECO:0000259" key="4">
    <source>
        <dbReference type="PROSITE" id="PS50157"/>
    </source>
</evidence>
<keyword evidence="6" id="KW-1185">Reference proteome</keyword>
<protein>
    <recommendedName>
        <fullName evidence="4">C2H2-type domain-containing protein</fullName>
    </recommendedName>
</protein>
<dbReference type="InterPro" id="IPR036265">
    <property type="entry name" value="HIT-like_sf"/>
</dbReference>
<dbReference type="InterPro" id="IPR019808">
    <property type="entry name" value="Histidine_triad_CS"/>
</dbReference>
<organism evidence="5 6">
    <name type="scientific">Aphanomyces euteiches</name>
    <dbReference type="NCBI Taxonomy" id="100861"/>
    <lineage>
        <taxon>Eukaryota</taxon>
        <taxon>Sar</taxon>
        <taxon>Stramenopiles</taxon>
        <taxon>Oomycota</taxon>
        <taxon>Saprolegniomycetes</taxon>
        <taxon>Saprolegniales</taxon>
        <taxon>Verrucalvaceae</taxon>
        <taxon>Aphanomyces</taxon>
    </lineage>
</organism>
<comment type="caution">
    <text evidence="5">The sequence shown here is derived from an EMBL/GenBank/DDBJ whole genome shotgun (WGS) entry which is preliminary data.</text>
</comment>
<dbReference type="EMBL" id="VJMJ01000101">
    <property type="protein sequence ID" value="KAF0735069.1"/>
    <property type="molecule type" value="Genomic_DNA"/>
</dbReference>
<reference evidence="5 6" key="1">
    <citation type="submission" date="2019-07" db="EMBL/GenBank/DDBJ databases">
        <title>Genomics analysis of Aphanomyces spp. identifies a new class of oomycete effector associated with host adaptation.</title>
        <authorList>
            <person name="Gaulin E."/>
        </authorList>
    </citation>
    <scope>NUCLEOTIDE SEQUENCE [LARGE SCALE GENOMIC DNA]</scope>
    <source>
        <strain evidence="5 6">ATCC 201684</strain>
    </source>
</reference>
<dbReference type="GO" id="GO:0003697">
    <property type="term" value="F:single-stranded DNA binding"/>
    <property type="evidence" value="ECO:0007669"/>
    <property type="project" value="TreeGrafter"/>
</dbReference>
<dbReference type="GO" id="GO:0030983">
    <property type="term" value="F:mismatched DNA binding"/>
    <property type="evidence" value="ECO:0007669"/>
    <property type="project" value="TreeGrafter"/>
</dbReference>
<dbReference type="Proteomes" id="UP000481153">
    <property type="component" value="Unassembled WGS sequence"/>
</dbReference>
<evidence type="ECO:0000256" key="3">
    <source>
        <dbReference type="SAM" id="MobiDB-lite"/>
    </source>
</evidence>
<keyword evidence="1" id="KW-0378">Hydrolase</keyword>
<dbReference type="GO" id="GO:0005634">
    <property type="term" value="C:nucleus"/>
    <property type="evidence" value="ECO:0007669"/>
    <property type="project" value="TreeGrafter"/>
</dbReference>
<dbReference type="Pfam" id="PF16278">
    <property type="entry name" value="zf-C2HE"/>
    <property type="match status" value="1"/>
</dbReference>
<dbReference type="GO" id="GO:0003725">
    <property type="term" value="F:double-stranded RNA binding"/>
    <property type="evidence" value="ECO:0007669"/>
    <property type="project" value="TreeGrafter"/>
</dbReference>
<dbReference type="InterPro" id="IPR032566">
    <property type="entry name" value="Znf-C2HE"/>
</dbReference>
<dbReference type="FunFam" id="3.30.428.10:FF:000004">
    <property type="entry name" value="aprataxin isoform X2"/>
    <property type="match status" value="1"/>
</dbReference>
<gene>
    <name evidence="5" type="ORF">Ae201684_008284</name>
</gene>
<accession>A0A6G0X578</accession>
<dbReference type="AlphaFoldDB" id="A0A6G0X578"/>
<keyword evidence="2" id="KW-0479">Metal-binding</keyword>
<dbReference type="InterPro" id="IPR013087">
    <property type="entry name" value="Znf_C2H2_type"/>
</dbReference>
<name>A0A6G0X578_9STRA</name>
<dbReference type="SUPFAM" id="SSF54197">
    <property type="entry name" value="HIT-like"/>
    <property type="match status" value="1"/>
</dbReference>
<dbReference type="Gene3D" id="3.30.428.10">
    <property type="entry name" value="HIT-like"/>
    <property type="match status" value="1"/>
</dbReference>
<dbReference type="PANTHER" id="PTHR12486:SF4">
    <property type="entry name" value="APRATAXIN"/>
    <property type="match status" value="1"/>
</dbReference>
<dbReference type="VEuPathDB" id="FungiDB:AeMF1_015532"/>
<feature type="region of interest" description="Disordered" evidence="3">
    <location>
        <begin position="195"/>
        <end position="220"/>
    </location>
</feature>
<dbReference type="GO" id="GO:0000012">
    <property type="term" value="P:single strand break repair"/>
    <property type="evidence" value="ECO:0007669"/>
    <property type="project" value="TreeGrafter"/>
</dbReference>
<dbReference type="PROSITE" id="PS00028">
    <property type="entry name" value="ZINC_FINGER_C2H2_1"/>
    <property type="match status" value="1"/>
</dbReference>
<evidence type="ECO:0000313" key="6">
    <source>
        <dbReference type="Proteomes" id="UP000481153"/>
    </source>
</evidence>
<evidence type="ECO:0000256" key="1">
    <source>
        <dbReference type="ARBA" id="ARBA00022801"/>
    </source>
</evidence>
<dbReference type="GO" id="GO:0008270">
    <property type="term" value="F:zinc ion binding"/>
    <property type="evidence" value="ECO:0007669"/>
    <property type="project" value="UniProtKB-KW"/>
</dbReference>
<evidence type="ECO:0000313" key="5">
    <source>
        <dbReference type="EMBL" id="KAF0735069.1"/>
    </source>
</evidence>
<proteinExistence type="predicted"/>
<keyword evidence="2" id="KW-0863">Zinc-finger</keyword>
<dbReference type="GO" id="GO:1990165">
    <property type="term" value="F:single-strand break-containing DNA binding"/>
    <property type="evidence" value="ECO:0007669"/>
    <property type="project" value="TreeGrafter"/>
</dbReference>
<dbReference type="PROSITE" id="PS00892">
    <property type="entry name" value="HIT_1"/>
    <property type="match status" value="1"/>
</dbReference>
<dbReference type="Pfam" id="PF11969">
    <property type="entry name" value="DcpS_C"/>
    <property type="match status" value="1"/>
</dbReference>
<sequence>MGDSWKDGLLVYLTRPEDRNDVVYYDDKIVVALDKYPKATLHLLVIPREILPLGVGDLGEEHLPLLHHIASLVASVSSLPLRIGFHAVPSMRQLHLHIISDDFSSPTLKNKKHWNSFTSSFFKSLDSVIEAIESKRRFNVDAEYEEEKLSGKLVCHKCSEAFAQIPKLKQHLASVHPASPDMTLDSVLACLKTSKKRQAPASPEDVPSKRHASLADPKES</sequence>
<dbReference type="PROSITE" id="PS50157">
    <property type="entry name" value="ZINC_FINGER_C2H2_2"/>
    <property type="match status" value="1"/>
</dbReference>
<keyword evidence="2" id="KW-0862">Zinc</keyword>
<dbReference type="GO" id="GO:0033699">
    <property type="term" value="F:DNA 5'-adenosine monophosphate hydrolase activity"/>
    <property type="evidence" value="ECO:0007669"/>
    <property type="project" value="TreeGrafter"/>
</dbReference>
<dbReference type="PANTHER" id="PTHR12486">
    <property type="entry name" value="APRATAXIN-RELATED"/>
    <property type="match status" value="1"/>
</dbReference>
<evidence type="ECO:0000256" key="2">
    <source>
        <dbReference type="PROSITE-ProRule" id="PRU00042"/>
    </source>
</evidence>